<dbReference type="Proteomes" id="UP001239909">
    <property type="component" value="Unassembled WGS sequence"/>
</dbReference>
<accession>A0ABQ6LHD4</accession>
<protein>
    <recommendedName>
        <fullName evidence="3">Glycosyltransferase family 61 protein</fullName>
    </recommendedName>
</protein>
<name>A0ABQ6LHD4_9RHOB</name>
<keyword evidence="2" id="KW-1185">Reference proteome</keyword>
<evidence type="ECO:0000313" key="2">
    <source>
        <dbReference type="Proteomes" id="UP001239909"/>
    </source>
</evidence>
<comment type="caution">
    <text evidence="1">The sequence shown here is derived from an EMBL/GenBank/DDBJ whole genome shotgun (WGS) entry which is preliminary data.</text>
</comment>
<proteinExistence type="predicted"/>
<evidence type="ECO:0000313" key="1">
    <source>
        <dbReference type="EMBL" id="GMG82695.1"/>
    </source>
</evidence>
<reference evidence="1 2" key="1">
    <citation type="submission" date="2023-04" db="EMBL/GenBank/DDBJ databases">
        <title>Marinoamorphus aggregata gen. nov., sp. Nov., isolate from tissue of brittle star Ophioplocus japonicus.</title>
        <authorList>
            <person name="Kawano K."/>
            <person name="Sawayama S."/>
            <person name="Nakagawa S."/>
        </authorList>
    </citation>
    <scope>NUCLEOTIDE SEQUENCE [LARGE SCALE GENOMIC DNA]</scope>
    <source>
        <strain evidence="1 2">NKW23</strain>
    </source>
</reference>
<gene>
    <name evidence="1" type="ORF">LNKW23_19080</name>
</gene>
<sequence length="360" mass="39569">MMFHHRVKVLGKRGLVGLGLWRPIPAALCERRVAERLPYLGDAFHGRDNRPVSSPAEILDFAAPRPAVSRLRDLRYTPLGLAWHRGAIEEAASFSPIGPPFIEIPYLRPLERIAAATVVQTDHTVSYGDWVFEVVRRLVAAGALHGPLLLPRALAAKGYVRADLERLGIAYRAVTRPLLIGEALVLHKQHMTQRWTAEEVGLLRRRWRLAPPEPRPGSLLYLSREDVRSEVWSRSRAMPHAEIGALVAARGGRVVRTGKLRFEDYTALAAEAETVVADHGSAMVNLVQWRTRAVIELVSDGYWGAGLMALGRAAGVGTHAILRANQDLPTLLAKLEHLLDTIGRGDTPGGDGEPPQPAAR</sequence>
<dbReference type="EMBL" id="BSYI01000012">
    <property type="protein sequence ID" value="GMG82695.1"/>
    <property type="molecule type" value="Genomic_DNA"/>
</dbReference>
<evidence type="ECO:0008006" key="3">
    <source>
        <dbReference type="Google" id="ProtNLM"/>
    </source>
</evidence>
<organism evidence="1 2">
    <name type="scientific">Paralimibaculum aggregatum</name>
    <dbReference type="NCBI Taxonomy" id="3036245"/>
    <lineage>
        <taxon>Bacteria</taxon>
        <taxon>Pseudomonadati</taxon>
        <taxon>Pseudomonadota</taxon>
        <taxon>Alphaproteobacteria</taxon>
        <taxon>Rhodobacterales</taxon>
        <taxon>Paracoccaceae</taxon>
        <taxon>Paralimibaculum</taxon>
    </lineage>
</organism>
<dbReference type="RefSeq" id="WP_285671482.1">
    <property type="nucleotide sequence ID" value="NZ_BSYI01000012.1"/>
</dbReference>